<feature type="chain" id="PRO_5002059873" description="Secreted protein" evidence="1">
    <location>
        <begin position="19"/>
        <end position="63"/>
    </location>
</feature>
<dbReference type="EMBL" id="GBRH01264822">
    <property type="protein sequence ID" value="JAD33073.1"/>
    <property type="molecule type" value="Transcribed_RNA"/>
</dbReference>
<proteinExistence type="predicted"/>
<organism evidence="2">
    <name type="scientific">Arundo donax</name>
    <name type="common">Giant reed</name>
    <name type="synonym">Donax arundinaceus</name>
    <dbReference type="NCBI Taxonomy" id="35708"/>
    <lineage>
        <taxon>Eukaryota</taxon>
        <taxon>Viridiplantae</taxon>
        <taxon>Streptophyta</taxon>
        <taxon>Embryophyta</taxon>
        <taxon>Tracheophyta</taxon>
        <taxon>Spermatophyta</taxon>
        <taxon>Magnoliopsida</taxon>
        <taxon>Liliopsida</taxon>
        <taxon>Poales</taxon>
        <taxon>Poaceae</taxon>
        <taxon>PACMAD clade</taxon>
        <taxon>Arundinoideae</taxon>
        <taxon>Arundineae</taxon>
        <taxon>Arundo</taxon>
    </lineage>
</organism>
<evidence type="ECO:0008006" key="3">
    <source>
        <dbReference type="Google" id="ProtNLM"/>
    </source>
</evidence>
<protein>
    <recommendedName>
        <fullName evidence="3">Secreted protein</fullName>
    </recommendedName>
</protein>
<evidence type="ECO:0000313" key="2">
    <source>
        <dbReference type="EMBL" id="JAD33073.1"/>
    </source>
</evidence>
<keyword evidence="1" id="KW-0732">Signal</keyword>
<name>A0A0A8Z5X4_ARUDO</name>
<accession>A0A0A8Z5X4</accession>
<reference evidence="2" key="1">
    <citation type="submission" date="2014-09" db="EMBL/GenBank/DDBJ databases">
        <authorList>
            <person name="Magalhaes I.L.F."/>
            <person name="Oliveira U."/>
            <person name="Santos F.R."/>
            <person name="Vidigal T.H.D.A."/>
            <person name="Brescovit A.D."/>
            <person name="Santos A.J."/>
        </authorList>
    </citation>
    <scope>NUCLEOTIDE SEQUENCE</scope>
    <source>
        <tissue evidence="2">Shoot tissue taken approximately 20 cm above the soil surface</tissue>
    </source>
</reference>
<sequence>MLLLSSFLAADFLAGGTGFSLGVISDEESGLSGFGEEVFPREGDGVDFPSGGDTVVAAVSEGP</sequence>
<feature type="signal peptide" evidence="1">
    <location>
        <begin position="1"/>
        <end position="18"/>
    </location>
</feature>
<dbReference type="AlphaFoldDB" id="A0A0A8Z5X4"/>
<evidence type="ECO:0000256" key="1">
    <source>
        <dbReference type="SAM" id="SignalP"/>
    </source>
</evidence>
<reference evidence="2" key="2">
    <citation type="journal article" date="2015" name="Data Brief">
        <title>Shoot transcriptome of the giant reed, Arundo donax.</title>
        <authorList>
            <person name="Barrero R.A."/>
            <person name="Guerrero F.D."/>
            <person name="Moolhuijzen P."/>
            <person name="Goolsby J.A."/>
            <person name="Tidwell J."/>
            <person name="Bellgard S.E."/>
            <person name="Bellgard M.I."/>
        </authorList>
    </citation>
    <scope>NUCLEOTIDE SEQUENCE</scope>
    <source>
        <tissue evidence="2">Shoot tissue taken approximately 20 cm above the soil surface</tissue>
    </source>
</reference>